<sequence length="89" mass="10518">MRLWQKGVVFGALIGFLITLFKREERQYVFDQSKQAIEQVKCIYHHPTQSVHQLRVRLSDVTSGVDQFVNQLDQIEKKLSERTEDKLNQ</sequence>
<comment type="caution">
    <text evidence="1">The sequence shown here is derived from an EMBL/GenBank/DDBJ whole genome shotgun (WGS) entry which is preliminary data.</text>
</comment>
<organism evidence="1 2">
    <name type="scientific">Alkalibacillus silvisoli</name>
    <dbReference type="NCBI Taxonomy" id="392823"/>
    <lineage>
        <taxon>Bacteria</taxon>
        <taxon>Bacillati</taxon>
        <taxon>Bacillota</taxon>
        <taxon>Bacilli</taxon>
        <taxon>Bacillales</taxon>
        <taxon>Bacillaceae</taxon>
        <taxon>Alkalibacillus</taxon>
    </lineage>
</organism>
<reference evidence="2" key="1">
    <citation type="journal article" date="2019" name="Int. J. Syst. Evol. Microbiol.">
        <title>The Global Catalogue of Microorganisms (GCM) 10K type strain sequencing project: providing services to taxonomists for standard genome sequencing and annotation.</title>
        <authorList>
            <consortium name="The Broad Institute Genomics Platform"/>
            <consortium name="The Broad Institute Genome Sequencing Center for Infectious Disease"/>
            <person name="Wu L."/>
            <person name="Ma J."/>
        </authorList>
    </citation>
    <scope>NUCLEOTIDE SEQUENCE [LARGE SCALE GENOMIC DNA]</scope>
    <source>
        <strain evidence="2">JCM 14193</strain>
    </source>
</reference>
<dbReference type="Proteomes" id="UP001500740">
    <property type="component" value="Unassembled WGS sequence"/>
</dbReference>
<keyword evidence="2" id="KW-1185">Reference proteome</keyword>
<protein>
    <recommendedName>
        <fullName evidence="3">YtxH domain-containing protein</fullName>
    </recommendedName>
</protein>
<proteinExistence type="predicted"/>
<gene>
    <name evidence="1" type="ORF">GCM10008935_01070</name>
</gene>
<evidence type="ECO:0000313" key="2">
    <source>
        <dbReference type="Proteomes" id="UP001500740"/>
    </source>
</evidence>
<accession>A0ABP3JDN6</accession>
<evidence type="ECO:0008006" key="3">
    <source>
        <dbReference type="Google" id="ProtNLM"/>
    </source>
</evidence>
<dbReference type="RefSeq" id="WP_343781018.1">
    <property type="nucleotide sequence ID" value="NZ_BAAACZ010000002.1"/>
</dbReference>
<dbReference type="EMBL" id="BAAACZ010000002">
    <property type="protein sequence ID" value="GAA0450432.1"/>
    <property type="molecule type" value="Genomic_DNA"/>
</dbReference>
<evidence type="ECO:0000313" key="1">
    <source>
        <dbReference type="EMBL" id="GAA0450432.1"/>
    </source>
</evidence>
<name>A0ABP3JDN6_9BACI</name>